<sequence length="228" mass="24067">MAASFAAPAQGLVHRQNLTLSFSNSNFKPTQLQFQGSLSSKSQPLSFSSRLNLLNHASSPNNHRSSFAHTAAVRHIVGSLAKAGGLRFAVVVGRFNEIVTRPMLEGALSTFKSYSVQDEDVDVVWVPGSFDIPVVAQKLGQSGKYHAVLCIGAVIRGDTSHYDAVVNSSASGVLSAGLNSGVPCVFSVLTCDTLEQGFDRAGGKVGNKGSEGALTAMELASMFEYDLK</sequence>
<dbReference type="EC" id="2.5.1.78" evidence="3 7"/>
<evidence type="ECO:0000256" key="5">
    <source>
        <dbReference type="ARBA" id="ARBA00022679"/>
    </source>
</evidence>
<comment type="function">
    <text evidence="7">Catalyzes the formation of 6,7-dimethyl-8-ribityllumazine by condensation of 5-amino-6-(D-ribitylamino)uracil with 3,4-dihydroxy-2-butanone 4-phosphate. This is the penultimate step in the biosynthesis of riboflavin.</text>
</comment>
<dbReference type="AlphaFoldDB" id="A0A1S3BDY2"/>
<dbReference type="Gene3D" id="3.40.50.960">
    <property type="entry name" value="Lumazine/riboflavin synthase"/>
    <property type="match status" value="1"/>
</dbReference>
<dbReference type="PANTHER" id="PTHR21058">
    <property type="entry name" value="6,7-DIMETHYL-8-RIBITYLLUMAZINE SYNTHASE DMRL SYNTHASE LUMAZINE SYNTHASE"/>
    <property type="match status" value="1"/>
</dbReference>
<proteinExistence type="inferred from homology"/>
<dbReference type="PANTHER" id="PTHR21058:SF0">
    <property type="entry name" value="6,7-DIMETHYL-8-RIBITYLLUMAZINE SYNTHASE"/>
    <property type="match status" value="1"/>
</dbReference>
<evidence type="ECO:0000313" key="9">
    <source>
        <dbReference type="RefSeq" id="XP_008445594.2"/>
    </source>
</evidence>
<name>A0A1S3BDY2_CUCME</name>
<evidence type="ECO:0000313" key="8">
    <source>
        <dbReference type="Proteomes" id="UP001652600"/>
    </source>
</evidence>
<dbReference type="GeneID" id="103488575"/>
<dbReference type="GO" id="GO:0000906">
    <property type="term" value="F:6,7-dimethyl-8-ribityllumazine synthase activity"/>
    <property type="evidence" value="ECO:0007669"/>
    <property type="project" value="UniProtKB-EC"/>
</dbReference>
<evidence type="ECO:0000256" key="2">
    <source>
        <dbReference type="ARBA" id="ARBA00007424"/>
    </source>
</evidence>
<evidence type="ECO:0000256" key="6">
    <source>
        <dbReference type="ARBA" id="ARBA00048785"/>
    </source>
</evidence>
<keyword evidence="4 7" id="KW-0686">Riboflavin biosynthesis</keyword>
<dbReference type="CDD" id="cd09209">
    <property type="entry name" value="Lumazine_synthase-I"/>
    <property type="match status" value="1"/>
</dbReference>
<evidence type="ECO:0000256" key="1">
    <source>
        <dbReference type="ARBA" id="ARBA00004917"/>
    </source>
</evidence>
<dbReference type="InterPro" id="IPR036467">
    <property type="entry name" value="LS/RS_sf"/>
</dbReference>
<dbReference type="InParanoid" id="A0A1S3BDY2"/>
<gene>
    <name evidence="9" type="primary">LOC103488575</name>
</gene>
<dbReference type="GO" id="GO:0009231">
    <property type="term" value="P:riboflavin biosynthetic process"/>
    <property type="evidence" value="ECO:0007669"/>
    <property type="project" value="UniProtKB-UniPathway"/>
</dbReference>
<comment type="pathway">
    <text evidence="1 7">Cofactor biosynthesis; riboflavin biosynthesis; riboflavin from 2-hydroxy-3-oxobutyl phosphate and 5-amino-6-(D-ribitylamino)uracil: step 1/2.</text>
</comment>
<protein>
    <recommendedName>
        <fullName evidence="3 7">6,7-dimethyl-8-ribityllumazine synthase</fullName>
        <shortName evidence="7">DMRL synthase</shortName>
        <ecNumber evidence="3 7">2.5.1.78</ecNumber>
    </recommendedName>
</protein>
<dbReference type="HAMAP" id="MF_00178">
    <property type="entry name" value="Lumazine_synth"/>
    <property type="match status" value="1"/>
</dbReference>
<keyword evidence="5 7" id="KW-0808">Transferase</keyword>
<evidence type="ECO:0000256" key="7">
    <source>
        <dbReference type="RuleBase" id="RU003795"/>
    </source>
</evidence>
<dbReference type="InterPro" id="IPR002180">
    <property type="entry name" value="LS/RS"/>
</dbReference>
<reference evidence="9" key="1">
    <citation type="submission" date="2025-08" db="UniProtKB">
        <authorList>
            <consortium name="RefSeq"/>
        </authorList>
    </citation>
    <scope>IDENTIFICATION</scope>
    <source>
        <tissue evidence="9">Stem</tissue>
    </source>
</reference>
<dbReference type="Pfam" id="PF00885">
    <property type="entry name" value="DMRL_synthase"/>
    <property type="match status" value="1"/>
</dbReference>
<comment type="similarity">
    <text evidence="2 7">Belongs to the DMRL synthase family.</text>
</comment>
<organism evidence="8 9">
    <name type="scientific">Cucumis melo</name>
    <name type="common">Muskmelon</name>
    <dbReference type="NCBI Taxonomy" id="3656"/>
    <lineage>
        <taxon>Eukaryota</taxon>
        <taxon>Viridiplantae</taxon>
        <taxon>Streptophyta</taxon>
        <taxon>Embryophyta</taxon>
        <taxon>Tracheophyta</taxon>
        <taxon>Spermatophyta</taxon>
        <taxon>Magnoliopsida</taxon>
        <taxon>eudicotyledons</taxon>
        <taxon>Gunneridae</taxon>
        <taxon>Pentapetalae</taxon>
        <taxon>rosids</taxon>
        <taxon>fabids</taxon>
        <taxon>Cucurbitales</taxon>
        <taxon>Cucurbitaceae</taxon>
        <taxon>Benincaseae</taxon>
        <taxon>Cucumis</taxon>
    </lineage>
</organism>
<dbReference type="InterPro" id="IPR034964">
    <property type="entry name" value="LS"/>
</dbReference>
<dbReference type="NCBIfam" id="TIGR00114">
    <property type="entry name" value="lumazine-synth"/>
    <property type="match status" value="1"/>
</dbReference>
<comment type="catalytic activity">
    <reaction evidence="6 7">
        <text>(2S)-2-hydroxy-3-oxobutyl phosphate + 5-amino-6-(D-ribitylamino)uracil = 6,7-dimethyl-8-(1-D-ribityl)lumazine + phosphate + 2 H2O + H(+)</text>
        <dbReference type="Rhea" id="RHEA:26152"/>
        <dbReference type="ChEBI" id="CHEBI:15377"/>
        <dbReference type="ChEBI" id="CHEBI:15378"/>
        <dbReference type="ChEBI" id="CHEBI:15934"/>
        <dbReference type="ChEBI" id="CHEBI:43474"/>
        <dbReference type="ChEBI" id="CHEBI:58201"/>
        <dbReference type="ChEBI" id="CHEBI:58830"/>
        <dbReference type="EC" id="2.5.1.78"/>
    </reaction>
</comment>
<dbReference type="eggNOG" id="KOG3243">
    <property type="taxonomic scope" value="Eukaryota"/>
</dbReference>
<dbReference type="FunCoup" id="A0A1S3BDY2">
    <property type="interactions" value="1061"/>
</dbReference>
<dbReference type="GO" id="GO:0009349">
    <property type="term" value="C:riboflavin synthase complex"/>
    <property type="evidence" value="ECO:0007669"/>
    <property type="project" value="UniProtKB-UniRule"/>
</dbReference>
<accession>A0A1S3BDY2</accession>
<evidence type="ECO:0000256" key="4">
    <source>
        <dbReference type="ARBA" id="ARBA00022619"/>
    </source>
</evidence>
<dbReference type="KEGG" id="cmo:103488575"/>
<dbReference type="RefSeq" id="XP_008445594.2">
    <property type="nucleotide sequence ID" value="XM_008447372.3"/>
</dbReference>
<dbReference type="UniPathway" id="UPA00275">
    <property type="reaction ID" value="UER00404"/>
</dbReference>
<keyword evidence="8" id="KW-1185">Reference proteome</keyword>
<evidence type="ECO:0000256" key="3">
    <source>
        <dbReference type="ARBA" id="ARBA00012664"/>
    </source>
</evidence>
<dbReference type="Proteomes" id="UP001652600">
    <property type="component" value="Chromosome 3"/>
</dbReference>
<dbReference type="SUPFAM" id="SSF52121">
    <property type="entry name" value="Lumazine synthase"/>
    <property type="match status" value="1"/>
</dbReference>